<organism evidence="1 2">
    <name type="scientific">Paenibacillus radicis</name>
    <name type="common">ex Xue et al. 2023</name>
    <dbReference type="NCBI Taxonomy" id="2972489"/>
    <lineage>
        <taxon>Bacteria</taxon>
        <taxon>Bacillati</taxon>
        <taxon>Bacillota</taxon>
        <taxon>Bacilli</taxon>
        <taxon>Bacillales</taxon>
        <taxon>Paenibacillaceae</taxon>
        <taxon>Paenibacillus</taxon>
    </lineage>
</organism>
<reference evidence="1 2" key="1">
    <citation type="submission" date="2022-08" db="EMBL/GenBank/DDBJ databases">
        <title>Paenibacillus endoradicis sp. nov., Paenibacillus radicibacter sp. nov and Paenibacillus pararadicis sp. nov., three cold-adapted plant growth-promoting bacteria isolated from root of Larix gmelinii in Great Khingan.</title>
        <authorList>
            <person name="Xue H."/>
        </authorList>
    </citation>
    <scope>NUCLEOTIDE SEQUENCE [LARGE SCALE GENOMIC DNA]</scope>
    <source>
        <strain evidence="1 2">N5-1-1-5</strain>
    </source>
</reference>
<accession>A0ABT1YDC1</accession>
<dbReference type="Proteomes" id="UP001300012">
    <property type="component" value="Unassembled WGS sequence"/>
</dbReference>
<keyword evidence="2" id="KW-1185">Reference proteome</keyword>
<proteinExistence type="predicted"/>
<name>A0ABT1YDC1_9BACL</name>
<evidence type="ECO:0000313" key="2">
    <source>
        <dbReference type="Proteomes" id="UP001300012"/>
    </source>
</evidence>
<sequence length="364" mass="41397">MKKRFLWLFLILLTIASAVYLFITFQTKTHLMPIDSESTQAIDQTGDMLLADEFQVYSINSKTQFSKRILQTGQPISSISYTSGHTVITVYDANDPKAFKGFYLRNKQSDSFLQYPTPQLSPRYSYIYGDVLFLVSADKTAQKIGDFTKVALYDMLEHKWLKEWFVPGSIESVKGSGQFVYFVTSNNTETSSNLYKADVLSGEWGKQIQEARRYPLDQVSLDSNGDIYMMISERSKNEWSNKIYKFNPNQTPYELTKNFVSNTKPYSYSMVGLQGKMLILRHDMSNVNVELEKPLGLLDLKTRKQIHLGWGHRPVDADVFSNEFVVLAEDGALAFVGLDAAADSPLRELIIPELTSGKRIAVKK</sequence>
<dbReference type="EMBL" id="JANQBD010000004">
    <property type="protein sequence ID" value="MCR8631172.1"/>
    <property type="molecule type" value="Genomic_DNA"/>
</dbReference>
<dbReference type="SUPFAM" id="SSF82171">
    <property type="entry name" value="DPP6 N-terminal domain-like"/>
    <property type="match status" value="1"/>
</dbReference>
<protein>
    <submittedName>
        <fullName evidence="1">Uncharacterized protein</fullName>
    </submittedName>
</protein>
<comment type="caution">
    <text evidence="1">The sequence shown here is derived from an EMBL/GenBank/DDBJ whole genome shotgun (WGS) entry which is preliminary data.</text>
</comment>
<evidence type="ECO:0000313" key="1">
    <source>
        <dbReference type="EMBL" id="MCR8631172.1"/>
    </source>
</evidence>
<gene>
    <name evidence="1" type="ORF">NV381_08160</name>
</gene>
<dbReference type="RefSeq" id="WP_258212765.1">
    <property type="nucleotide sequence ID" value="NZ_JANQBD010000004.1"/>
</dbReference>